<dbReference type="EMBL" id="GL378374">
    <property type="protein sequence ID" value="EFJ43341.1"/>
    <property type="molecule type" value="Genomic_DNA"/>
</dbReference>
<dbReference type="PANTHER" id="PTHR12203">
    <property type="entry name" value="KDEL LYS-ASP-GLU-LEU CONTAINING - RELATED"/>
    <property type="match status" value="1"/>
</dbReference>
<feature type="domain" description="Glycosyl transferase CAP10" evidence="4">
    <location>
        <begin position="78"/>
        <end position="245"/>
    </location>
</feature>
<dbReference type="Pfam" id="PF05686">
    <property type="entry name" value="Glyco_transf_90"/>
    <property type="match status" value="1"/>
</dbReference>
<dbReference type="GeneID" id="9626438"/>
<name>D8UAK8_VOLCA</name>
<dbReference type="InterPro" id="IPR051091">
    <property type="entry name" value="O-Glucosyltr/Glycosyltrsf_90"/>
</dbReference>
<dbReference type="RefSeq" id="XP_002955701.1">
    <property type="nucleotide sequence ID" value="XM_002955655.1"/>
</dbReference>
<dbReference type="PANTHER" id="PTHR12203:SF35">
    <property type="entry name" value="PROTEIN O-GLUCOSYLTRANSFERASE 1"/>
    <property type="match status" value="1"/>
</dbReference>
<evidence type="ECO:0000313" key="6">
    <source>
        <dbReference type="Proteomes" id="UP000001058"/>
    </source>
</evidence>
<keyword evidence="6" id="KW-1185">Reference proteome</keyword>
<dbReference type="InParanoid" id="D8UAK8"/>
<dbReference type="Proteomes" id="UP000001058">
    <property type="component" value="Unassembled WGS sequence"/>
</dbReference>
<dbReference type="OrthoDB" id="202415at2759"/>
<keyword evidence="3" id="KW-0732">Signal</keyword>
<feature type="signal peptide" evidence="3">
    <location>
        <begin position="1"/>
        <end position="27"/>
    </location>
</feature>
<dbReference type="FunCoup" id="D8UAK8">
    <property type="interactions" value="788"/>
</dbReference>
<reference evidence="5 6" key="1">
    <citation type="journal article" date="2010" name="Science">
        <title>Genomic analysis of organismal complexity in the multicellular green alga Volvox carteri.</title>
        <authorList>
            <person name="Prochnik S.E."/>
            <person name="Umen J."/>
            <person name="Nedelcu A.M."/>
            <person name="Hallmann A."/>
            <person name="Miller S.M."/>
            <person name="Nishii I."/>
            <person name="Ferris P."/>
            <person name="Kuo A."/>
            <person name="Mitros T."/>
            <person name="Fritz-Laylin L.K."/>
            <person name="Hellsten U."/>
            <person name="Chapman J."/>
            <person name="Simakov O."/>
            <person name="Rensing S.A."/>
            <person name="Terry A."/>
            <person name="Pangilinan J."/>
            <person name="Kapitonov V."/>
            <person name="Jurka J."/>
            <person name="Salamov A."/>
            <person name="Shapiro H."/>
            <person name="Schmutz J."/>
            <person name="Grimwood J."/>
            <person name="Lindquist E."/>
            <person name="Lucas S."/>
            <person name="Grigoriev I.V."/>
            <person name="Schmitt R."/>
            <person name="Kirk D."/>
            <person name="Rokhsar D.S."/>
        </authorList>
    </citation>
    <scope>NUCLEOTIDE SEQUENCE [LARGE SCALE GENOMIC DNA]</scope>
    <source>
        <strain evidence="6">f. Nagariensis / Eve</strain>
    </source>
</reference>
<proteinExistence type="inferred from homology"/>
<comment type="similarity">
    <text evidence="1">Belongs to the glycosyltransferase 90 family.</text>
</comment>
<accession>D8UAK8</accession>
<evidence type="ECO:0000256" key="3">
    <source>
        <dbReference type="SAM" id="SignalP"/>
    </source>
</evidence>
<evidence type="ECO:0000256" key="1">
    <source>
        <dbReference type="ARBA" id="ARBA00010118"/>
    </source>
</evidence>
<gene>
    <name evidence="5" type="ORF">VOLCADRAFT_106918</name>
</gene>
<dbReference type="InterPro" id="IPR006598">
    <property type="entry name" value="CAP10"/>
</dbReference>
<organism evidence="6">
    <name type="scientific">Volvox carteri f. nagariensis</name>
    <dbReference type="NCBI Taxonomy" id="3068"/>
    <lineage>
        <taxon>Eukaryota</taxon>
        <taxon>Viridiplantae</taxon>
        <taxon>Chlorophyta</taxon>
        <taxon>core chlorophytes</taxon>
        <taxon>Chlorophyceae</taxon>
        <taxon>CS clade</taxon>
        <taxon>Chlamydomonadales</taxon>
        <taxon>Volvocaceae</taxon>
        <taxon>Volvox</taxon>
    </lineage>
</organism>
<sequence>MMTRVPVYSFSWVCILTLLVTIRLSQSRGALFPSHPARIEPDKLRLANQYLTLSQRQLRQTTEQKEAADYCTTGNFTALYDTIHRDLRFWRETGITAKLMDWVLGNIYNFPVRHKGAGILFMGGKPYIITDPAIINTTAHHQRLISSHFALFLALSSTFGSAIPDVEFLFSTADEPAALLHYHANGTDPQRLPLLLSFCKSPRSHADVLVPDIHFFMRNFTGNFLSAAANFSSKWPWERKTPKLFGRFSPYARAANQYAPELYRKGREGKEICRMSGNDLFFCDVRKHYIWDWAKRANKSGLPLDVAQQVGRGEDRDSVSPK</sequence>
<dbReference type="KEGG" id="vcn:VOLCADRAFT_106918"/>
<keyword evidence="2" id="KW-0808">Transferase</keyword>
<evidence type="ECO:0000259" key="4">
    <source>
        <dbReference type="Pfam" id="PF05686"/>
    </source>
</evidence>
<feature type="chain" id="PRO_5003124339" description="Glycosyl transferase CAP10 domain-containing protein" evidence="3">
    <location>
        <begin position="28"/>
        <end position="322"/>
    </location>
</feature>
<evidence type="ECO:0000313" key="5">
    <source>
        <dbReference type="EMBL" id="EFJ43341.1"/>
    </source>
</evidence>
<evidence type="ECO:0000256" key="2">
    <source>
        <dbReference type="ARBA" id="ARBA00022679"/>
    </source>
</evidence>
<protein>
    <recommendedName>
        <fullName evidence="4">Glycosyl transferase CAP10 domain-containing protein</fullName>
    </recommendedName>
</protein>
<dbReference type="GO" id="GO:0016740">
    <property type="term" value="F:transferase activity"/>
    <property type="evidence" value="ECO:0007669"/>
    <property type="project" value="UniProtKB-KW"/>
</dbReference>
<dbReference type="AlphaFoldDB" id="D8UAK8"/>